<accession>A0AAD5RBG9</accession>
<organism evidence="2 3">
    <name type="scientific">Parelaphostrongylus tenuis</name>
    <name type="common">Meningeal worm</name>
    <dbReference type="NCBI Taxonomy" id="148309"/>
    <lineage>
        <taxon>Eukaryota</taxon>
        <taxon>Metazoa</taxon>
        <taxon>Ecdysozoa</taxon>
        <taxon>Nematoda</taxon>
        <taxon>Chromadorea</taxon>
        <taxon>Rhabditida</taxon>
        <taxon>Rhabditina</taxon>
        <taxon>Rhabditomorpha</taxon>
        <taxon>Strongyloidea</taxon>
        <taxon>Metastrongylidae</taxon>
        <taxon>Parelaphostrongylus</taxon>
    </lineage>
</organism>
<dbReference type="Proteomes" id="UP001196413">
    <property type="component" value="Unassembled WGS sequence"/>
</dbReference>
<dbReference type="InterPro" id="IPR029526">
    <property type="entry name" value="PGBD"/>
</dbReference>
<dbReference type="PANTHER" id="PTHR46599">
    <property type="entry name" value="PIGGYBAC TRANSPOSABLE ELEMENT-DERIVED PROTEIN 4"/>
    <property type="match status" value="1"/>
</dbReference>
<evidence type="ECO:0000259" key="1">
    <source>
        <dbReference type="Pfam" id="PF13843"/>
    </source>
</evidence>
<dbReference type="AlphaFoldDB" id="A0AAD5RBG9"/>
<reference evidence="2" key="1">
    <citation type="submission" date="2021-06" db="EMBL/GenBank/DDBJ databases">
        <title>Parelaphostrongylus tenuis whole genome reference sequence.</title>
        <authorList>
            <person name="Garwood T.J."/>
            <person name="Larsen P.A."/>
            <person name="Fountain-Jones N.M."/>
            <person name="Garbe J.R."/>
            <person name="Macchietto M.G."/>
            <person name="Kania S.A."/>
            <person name="Gerhold R.W."/>
            <person name="Richards J.E."/>
            <person name="Wolf T.M."/>
        </authorList>
    </citation>
    <scope>NUCLEOTIDE SEQUENCE</scope>
    <source>
        <strain evidence="2">MNPRO001-30</strain>
        <tissue evidence="2">Meninges</tissue>
    </source>
</reference>
<protein>
    <recommendedName>
        <fullName evidence="1">PiggyBac transposable element-derived protein domain-containing protein</fullName>
    </recommendedName>
</protein>
<dbReference type="PANTHER" id="PTHR46599:SF3">
    <property type="entry name" value="PIGGYBAC TRANSPOSABLE ELEMENT-DERIVED PROTEIN 4"/>
    <property type="match status" value="1"/>
</dbReference>
<proteinExistence type="predicted"/>
<feature type="domain" description="PiggyBac transposable element-derived protein" evidence="1">
    <location>
        <begin position="5"/>
        <end position="43"/>
    </location>
</feature>
<dbReference type="Pfam" id="PF13843">
    <property type="entry name" value="DDE_Tnp_1_7"/>
    <property type="match status" value="2"/>
</dbReference>
<evidence type="ECO:0000313" key="3">
    <source>
        <dbReference type="Proteomes" id="UP001196413"/>
    </source>
</evidence>
<dbReference type="EMBL" id="JAHQIW010007205">
    <property type="protein sequence ID" value="KAJ1372941.1"/>
    <property type="molecule type" value="Genomic_DNA"/>
</dbReference>
<comment type="caution">
    <text evidence="2">The sequence shown here is derived from an EMBL/GenBank/DDBJ whole genome shotgun (WGS) entry which is preliminary data.</text>
</comment>
<evidence type="ECO:0000313" key="2">
    <source>
        <dbReference type="EMBL" id="KAJ1372941.1"/>
    </source>
</evidence>
<gene>
    <name evidence="2" type="ORF">KIN20_035253</name>
</gene>
<keyword evidence="3" id="KW-1185">Reference proteome</keyword>
<name>A0AAD5RBG9_PARTN</name>
<sequence length="193" mass="22438">MDPRWKKTNIEKMKRFLALCMQMSIAKFPHIQDYWSTHPHFNKLLFGASFYVQGQISSAYEELPFRQQCKEGALLRPFCTKVLAQLTLRLHVLQSLVDELLNKGIHLCTDSWYTSVSLAERLSQKNTYLTGTCRKSRQGLPREFMKTRSLSSPYRIKTVCKEHQAKETLEISQFCVDDAREETNIAQVLISTK</sequence>
<feature type="domain" description="PiggyBac transposable element-derived protein" evidence="1">
    <location>
        <begin position="85"/>
        <end position="151"/>
    </location>
</feature>